<dbReference type="InterPro" id="IPR010770">
    <property type="entry name" value="Ecd"/>
</dbReference>
<gene>
    <name evidence="1" type="primary">ECD</name>
</gene>
<reference evidence="1" key="1">
    <citation type="submission" date="2025-08" db="UniProtKB">
        <authorList>
            <consortium name="Ensembl"/>
        </authorList>
    </citation>
    <scope>IDENTIFICATION</scope>
</reference>
<protein>
    <submittedName>
        <fullName evidence="1">Ecdysoneless cell cycle regulator</fullName>
    </submittedName>
</protein>
<dbReference type="Proteomes" id="UP000694391">
    <property type="component" value="Unplaced"/>
</dbReference>
<sequence length="163" mass="18496">MFGVTKFGDNIEDEWFIVYIVKQITKEFPELVARIEDNDGEFLLIEAADFLPKWLDPDNSANRVFFQRGELCLIPAPRKPGTMSWLPTTPPTVPQALNIISTHPEEILASESIRAAVNRRIRGSLSLNVCMHSWYNKGLCQTGGVDTRCLLHLILNIEPMNWA</sequence>
<evidence type="ECO:0000313" key="1">
    <source>
        <dbReference type="Ensembl" id="ENSCAFP00020030689.1"/>
    </source>
</evidence>
<proteinExistence type="predicted"/>
<dbReference type="Pfam" id="PF07093">
    <property type="entry name" value="SGT1"/>
    <property type="match status" value="1"/>
</dbReference>
<accession>A0A8C0LH14</accession>
<reference evidence="1" key="2">
    <citation type="submission" date="2025-09" db="UniProtKB">
        <authorList>
            <consortium name="Ensembl"/>
        </authorList>
    </citation>
    <scope>IDENTIFICATION</scope>
</reference>
<organism evidence="1 2">
    <name type="scientific">Canis lupus dingo</name>
    <name type="common">dingo</name>
    <dbReference type="NCBI Taxonomy" id="286419"/>
    <lineage>
        <taxon>Eukaryota</taxon>
        <taxon>Metazoa</taxon>
        <taxon>Chordata</taxon>
        <taxon>Craniata</taxon>
        <taxon>Vertebrata</taxon>
        <taxon>Euteleostomi</taxon>
        <taxon>Mammalia</taxon>
        <taxon>Eutheria</taxon>
        <taxon>Laurasiatheria</taxon>
        <taxon>Carnivora</taxon>
        <taxon>Caniformia</taxon>
        <taxon>Canidae</taxon>
        <taxon>Canis</taxon>
    </lineage>
</organism>
<name>A0A8C0LH14_CANLU</name>
<dbReference type="GO" id="GO:0005634">
    <property type="term" value="C:nucleus"/>
    <property type="evidence" value="ECO:0007669"/>
    <property type="project" value="TreeGrafter"/>
</dbReference>
<dbReference type="AlphaFoldDB" id="A0A8C0LH14"/>
<dbReference type="Ensembl" id="ENSCAFT00020035404.1">
    <property type="protein sequence ID" value="ENSCAFP00020030689.1"/>
    <property type="gene ID" value="ENSCAFG00020023809.1"/>
</dbReference>
<dbReference type="PANTHER" id="PTHR13060">
    <property type="entry name" value="SGT1 PROTEIN HSGT1 SUPPRESSOR OF GCR2"/>
    <property type="match status" value="1"/>
</dbReference>
<dbReference type="GeneTree" id="ENSGT00390000015361"/>
<evidence type="ECO:0000313" key="2">
    <source>
        <dbReference type="Proteomes" id="UP000694391"/>
    </source>
</evidence>
<dbReference type="PANTHER" id="PTHR13060:SF0">
    <property type="entry name" value="PROTEIN ECDYSONELESS HOMOLOG"/>
    <property type="match status" value="1"/>
</dbReference>
<keyword evidence="2" id="KW-1185">Reference proteome</keyword>